<organism evidence="1 2">
    <name type="scientific">Shouchella miscanthi</name>
    <dbReference type="NCBI Taxonomy" id="2598861"/>
    <lineage>
        <taxon>Bacteria</taxon>
        <taxon>Bacillati</taxon>
        <taxon>Bacillota</taxon>
        <taxon>Bacilli</taxon>
        <taxon>Bacillales</taxon>
        <taxon>Bacillaceae</taxon>
        <taxon>Shouchella</taxon>
    </lineage>
</organism>
<accession>A0ABU6NFL7</accession>
<proteinExistence type="predicted"/>
<comment type="caution">
    <text evidence="1">The sequence shown here is derived from an EMBL/GenBank/DDBJ whole genome shotgun (WGS) entry which is preliminary data.</text>
</comment>
<evidence type="ECO:0000313" key="2">
    <source>
        <dbReference type="Proteomes" id="UP001341820"/>
    </source>
</evidence>
<dbReference type="RefSeq" id="WP_144559026.1">
    <property type="nucleotide sequence ID" value="NZ_CP042163.1"/>
</dbReference>
<gene>
    <name evidence="1" type="ORF">P5F74_02465</name>
</gene>
<reference evidence="1 2" key="1">
    <citation type="submission" date="2023-03" db="EMBL/GenBank/DDBJ databases">
        <title>Bacillus Genome Sequencing.</title>
        <authorList>
            <person name="Dunlap C."/>
        </authorList>
    </citation>
    <scope>NUCLEOTIDE SEQUENCE [LARGE SCALE GENOMIC DNA]</scope>
    <source>
        <strain evidence="1 2">B-4107</strain>
    </source>
</reference>
<evidence type="ECO:0000313" key="1">
    <source>
        <dbReference type="EMBL" id="MED4126988.1"/>
    </source>
</evidence>
<name>A0ABU6NFL7_9BACI</name>
<sequence>MVNDGTWIYLQRGMQHVLGWIEKNPACICREGMYQTYFFYTIDKRRSKEPILIYYKDIIPVESHLQDLDYHALQHLALESGDVKWFCDLGAKRML</sequence>
<dbReference type="Proteomes" id="UP001341820">
    <property type="component" value="Unassembled WGS sequence"/>
</dbReference>
<protein>
    <submittedName>
        <fullName evidence="1">Uncharacterized protein</fullName>
    </submittedName>
</protein>
<keyword evidence="2" id="KW-1185">Reference proteome</keyword>
<dbReference type="EMBL" id="JAROAS010000006">
    <property type="protein sequence ID" value="MED4126988.1"/>
    <property type="molecule type" value="Genomic_DNA"/>
</dbReference>